<dbReference type="RefSeq" id="WP_338606305.1">
    <property type="nucleotide sequence ID" value="NZ_AP028679.1"/>
</dbReference>
<accession>A0AAU9EVS1</accession>
<evidence type="ECO:0000259" key="3">
    <source>
        <dbReference type="Pfam" id="PF13649"/>
    </source>
</evidence>
<keyword evidence="4" id="KW-0830">Ubiquinone</keyword>
<dbReference type="GO" id="GO:0032259">
    <property type="term" value="P:methylation"/>
    <property type="evidence" value="ECO:0007669"/>
    <property type="project" value="UniProtKB-KW"/>
</dbReference>
<organism evidence="4 5">
    <name type="scientific">Desulfoferula mesophila</name>
    <dbReference type="NCBI Taxonomy" id="3058419"/>
    <lineage>
        <taxon>Bacteria</taxon>
        <taxon>Pseudomonadati</taxon>
        <taxon>Thermodesulfobacteriota</taxon>
        <taxon>Desulfarculia</taxon>
        <taxon>Desulfarculales</taxon>
        <taxon>Desulfarculaceae</taxon>
        <taxon>Desulfoferula</taxon>
    </lineage>
</organism>
<keyword evidence="5" id="KW-1185">Reference proteome</keyword>
<keyword evidence="1" id="KW-0489">Methyltransferase</keyword>
<dbReference type="EMBL" id="AP028679">
    <property type="protein sequence ID" value="BEQ14601.1"/>
    <property type="molecule type" value="Genomic_DNA"/>
</dbReference>
<evidence type="ECO:0000256" key="2">
    <source>
        <dbReference type="ARBA" id="ARBA00022679"/>
    </source>
</evidence>
<name>A0AAU9EVS1_9BACT</name>
<proteinExistence type="predicted"/>
<dbReference type="SUPFAM" id="SSF53335">
    <property type="entry name" value="S-adenosyl-L-methionine-dependent methyltransferases"/>
    <property type="match status" value="1"/>
</dbReference>
<protein>
    <submittedName>
        <fullName evidence="4">Ubiquinone biosynthesis protein UbiE</fullName>
    </submittedName>
</protein>
<dbReference type="CDD" id="cd02440">
    <property type="entry name" value="AdoMet_MTases"/>
    <property type="match status" value="1"/>
</dbReference>
<feature type="domain" description="Methyltransferase" evidence="3">
    <location>
        <begin position="45"/>
        <end position="139"/>
    </location>
</feature>
<dbReference type="Proteomes" id="UP001366166">
    <property type="component" value="Chromosome"/>
</dbReference>
<dbReference type="AlphaFoldDB" id="A0AAU9EVS1"/>
<keyword evidence="2" id="KW-0808">Transferase</keyword>
<dbReference type="InterPro" id="IPR029063">
    <property type="entry name" value="SAM-dependent_MTases_sf"/>
</dbReference>
<evidence type="ECO:0000313" key="5">
    <source>
        <dbReference type="Proteomes" id="UP001366166"/>
    </source>
</evidence>
<evidence type="ECO:0000256" key="1">
    <source>
        <dbReference type="ARBA" id="ARBA00022603"/>
    </source>
</evidence>
<dbReference type="Gene3D" id="3.40.50.150">
    <property type="entry name" value="Vaccinia Virus protein VP39"/>
    <property type="match status" value="1"/>
</dbReference>
<dbReference type="Pfam" id="PF13649">
    <property type="entry name" value="Methyltransf_25"/>
    <property type="match status" value="1"/>
</dbReference>
<dbReference type="PANTHER" id="PTHR43861:SF1">
    <property type="entry name" value="TRANS-ACONITATE 2-METHYLTRANSFERASE"/>
    <property type="match status" value="1"/>
</dbReference>
<dbReference type="PANTHER" id="PTHR43861">
    <property type="entry name" value="TRANS-ACONITATE 2-METHYLTRANSFERASE-RELATED"/>
    <property type="match status" value="1"/>
</dbReference>
<gene>
    <name evidence="4" type="ORF">FAK_16670</name>
</gene>
<dbReference type="InterPro" id="IPR041698">
    <property type="entry name" value="Methyltransf_25"/>
</dbReference>
<reference evidence="5" key="1">
    <citation type="journal article" date="2023" name="Arch. Microbiol.">
        <title>Desulfoferula mesophilus gen. nov. sp. nov., a mesophilic sulfate-reducing bacterium isolated from a brackish lake sediment.</title>
        <authorList>
            <person name="Watanabe T."/>
            <person name="Yabe T."/>
            <person name="Tsuji J.M."/>
            <person name="Fukui M."/>
        </authorList>
    </citation>
    <scope>NUCLEOTIDE SEQUENCE [LARGE SCALE GENOMIC DNA]</scope>
    <source>
        <strain evidence="5">12FAK</strain>
    </source>
</reference>
<evidence type="ECO:0000313" key="4">
    <source>
        <dbReference type="EMBL" id="BEQ14601.1"/>
    </source>
</evidence>
<dbReference type="GO" id="GO:0008168">
    <property type="term" value="F:methyltransferase activity"/>
    <property type="evidence" value="ECO:0007669"/>
    <property type="project" value="UniProtKB-KW"/>
</dbReference>
<sequence>MNRDKAKFFDAQAGADWAADEYGEVERPKLERLLKQSELGPGQRVLEPGCGTGRLSQVLAQVVGPAGHLVAMDISAAMVAACHRRVAGLSWVRVERMALEEFQAPANSFDRVVCHQVFPHFDDQPAALAHLVRLLKPGGVLTVVHFMPSAVINDTHRKAGTVVEKDMLPPPREMRRMIEKAGLDTEVLVDDGLGYLLKARLSLA</sequence>
<dbReference type="KEGG" id="dmp:FAK_16670"/>